<gene>
    <name evidence="2" type="ORF">A5821_002172</name>
</gene>
<keyword evidence="1" id="KW-0812">Transmembrane</keyword>
<evidence type="ECO:0000313" key="3">
    <source>
        <dbReference type="Proteomes" id="UP000194948"/>
    </source>
</evidence>
<evidence type="ECO:0000313" key="2">
    <source>
        <dbReference type="EMBL" id="WYK01046.1"/>
    </source>
</evidence>
<dbReference type="AlphaFoldDB" id="A0AAQ3Y7X9"/>
<name>A0AAQ3Y7X9_9ENTE</name>
<dbReference type="Proteomes" id="UP000194948">
    <property type="component" value="Chromosome"/>
</dbReference>
<feature type="transmembrane region" description="Helical" evidence="1">
    <location>
        <begin position="44"/>
        <end position="65"/>
    </location>
</feature>
<reference evidence="2 3" key="2">
    <citation type="submission" date="2024-03" db="EMBL/GenBank/DDBJ databases">
        <title>The Genome Sequence of Enterococcus sp. DIV0205d.</title>
        <authorList>
            <consortium name="The Broad Institute Genomics Platform"/>
            <consortium name="The Broad Institute Microbial Omics Core"/>
            <consortium name="The Broad Institute Genomic Center for Infectious Diseases"/>
            <person name="Earl A."/>
            <person name="Manson A."/>
            <person name="Gilmore M."/>
            <person name="Schwartman J."/>
            <person name="Shea T."/>
            <person name="Abouelleil A."/>
            <person name="Cao P."/>
            <person name="Chapman S."/>
            <person name="Cusick C."/>
            <person name="Young S."/>
            <person name="Neafsey D."/>
            <person name="Nusbaum C."/>
            <person name="Birren B."/>
        </authorList>
    </citation>
    <scope>NUCLEOTIDE SEQUENCE [LARGE SCALE GENOMIC DNA]</scope>
    <source>
        <strain evidence="2 3">7F3_DIV0205</strain>
    </source>
</reference>
<dbReference type="EMBL" id="CP147244">
    <property type="protein sequence ID" value="WYK01046.1"/>
    <property type="molecule type" value="Genomic_DNA"/>
</dbReference>
<organism evidence="2 3">
    <name type="scientific">Candidatus Enterococcus palustris</name>
    <dbReference type="NCBI Taxonomy" id="1834189"/>
    <lineage>
        <taxon>Bacteria</taxon>
        <taxon>Bacillati</taxon>
        <taxon>Bacillota</taxon>
        <taxon>Bacilli</taxon>
        <taxon>Lactobacillales</taxon>
        <taxon>Enterococcaceae</taxon>
        <taxon>Enterococcus</taxon>
    </lineage>
</organism>
<proteinExistence type="predicted"/>
<keyword evidence="1" id="KW-0472">Membrane</keyword>
<keyword evidence="1" id="KW-1133">Transmembrane helix</keyword>
<sequence>MLNYLKHVRKEINKLTFQSQGLAWFIAFKISYFILPNLGNNGLYLFNLILNFMLSMILMTLGVWVSDLILKGKDSNNNF</sequence>
<accession>A0AAQ3Y7X9</accession>
<keyword evidence="3" id="KW-1185">Reference proteome</keyword>
<protein>
    <submittedName>
        <fullName evidence="2">Uncharacterized protein</fullName>
    </submittedName>
</protein>
<reference evidence="3" key="1">
    <citation type="submission" date="2017-05" db="EMBL/GenBank/DDBJ databases">
        <title>The Genome Sequence of EEnterococcus faecalis 9F2_4866.</title>
        <authorList>
            <consortium name="The Broad Institute Genomics Platform"/>
            <consortium name="The Broad Institute Genomic Center for Infectious Diseases"/>
            <person name="Earl A."/>
            <person name="Manson A."/>
            <person name="Schwartman J."/>
            <person name="Gilmore M."/>
            <person name="Abouelleil A."/>
            <person name="Cao P."/>
            <person name="Chapman S."/>
            <person name="Cusick C."/>
            <person name="Shea T."/>
            <person name="Young S."/>
            <person name="Neafsey D."/>
            <person name="Nusbaum C."/>
            <person name="Birren B."/>
        </authorList>
    </citation>
    <scope>NUCLEOTIDE SEQUENCE [LARGE SCALE GENOMIC DNA]</scope>
    <source>
        <strain evidence="3">7F3_DIV0205</strain>
    </source>
</reference>
<feature type="transmembrane region" description="Helical" evidence="1">
    <location>
        <begin position="21"/>
        <end position="38"/>
    </location>
</feature>
<evidence type="ECO:0000256" key="1">
    <source>
        <dbReference type="SAM" id="Phobius"/>
    </source>
</evidence>